<keyword evidence="1" id="KW-0472">Membrane</keyword>
<dbReference type="AlphaFoldDB" id="A0RV66"/>
<dbReference type="InterPro" id="IPR032816">
    <property type="entry name" value="VTT_dom"/>
</dbReference>
<dbReference type="Proteomes" id="UP000000758">
    <property type="component" value="Chromosome"/>
</dbReference>
<evidence type="ECO:0000259" key="2">
    <source>
        <dbReference type="Pfam" id="PF09335"/>
    </source>
</evidence>
<dbReference type="STRING" id="414004.CENSYa_0600"/>
<dbReference type="Pfam" id="PF09335">
    <property type="entry name" value="VTT_dom"/>
    <property type="match status" value="1"/>
</dbReference>
<dbReference type="PANTHER" id="PTHR42709:SF10">
    <property type="entry name" value="SNARE ASSOCIATED GOLGI PROTEIN"/>
    <property type="match status" value="1"/>
</dbReference>
<feature type="transmembrane region" description="Helical" evidence="1">
    <location>
        <begin position="97"/>
        <end position="117"/>
    </location>
</feature>
<keyword evidence="1" id="KW-1133">Transmembrane helix</keyword>
<gene>
    <name evidence="3" type="ordered locus">CENSYa_0600</name>
</gene>
<feature type="transmembrane region" description="Helical" evidence="1">
    <location>
        <begin position="170"/>
        <end position="190"/>
    </location>
</feature>
<protein>
    <submittedName>
        <fullName evidence="3">Uncharacterized membrane-associated protein</fullName>
    </submittedName>
</protein>
<accession>A0RV66</accession>
<dbReference type="KEGG" id="csy:CENSYa_0600"/>
<feature type="transmembrane region" description="Helical" evidence="1">
    <location>
        <begin position="129"/>
        <end position="150"/>
    </location>
</feature>
<reference evidence="3 4" key="1">
    <citation type="journal article" date="2006" name="Proc. Natl. Acad. Sci. U.S.A.">
        <title>Genomic analysis of the uncultivated marine crenarchaeote Cenarchaeum symbiosum.</title>
        <authorList>
            <person name="Hallam S.J."/>
            <person name="Konstantinidis K.T."/>
            <person name="Putnam N."/>
            <person name="Schleper C."/>
            <person name="Watanabe Y."/>
            <person name="Sugahara J."/>
            <person name="Preston C."/>
            <person name="de la Torre J."/>
            <person name="Richardson P.M."/>
            <person name="DeLong E.F."/>
        </authorList>
    </citation>
    <scope>NUCLEOTIDE SEQUENCE [LARGE SCALE GENOMIC DNA]</scope>
    <source>
        <strain evidence="4">A</strain>
    </source>
</reference>
<evidence type="ECO:0000256" key="1">
    <source>
        <dbReference type="SAM" id="Phobius"/>
    </source>
</evidence>
<keyword evidence="1" id="KW-0812">Transmembrane</keyword>
<dbReference type="EMBL" id="DP000238">
    <property type="protein sequence ID" value="ABK77233.1"/>
    <property type="molecule type" value="Genomic_DNA"/>
</dbReference>
<organism evidence="3 4">
    <name type="scientific">Cenarchaeum symbiosum (strain A)</name>
    <dbReference type="NCBI Taxonomy" id="414004"/>
    <lineage>
        <taxon>Archaea</taxon>
        <taxon>Nitrososphaerota</taxon>
        <taxon>Candidatus Cenarchaeales</taxon>
        <taxon>Candidatus Cenarchaeaceae</taxon>
        <taxon>Candidatus Cenarchaeum</taxon>
    </lineage>
</organism>
<dbReference type="GO" id="GO:0005886">
    <property type="term" value="C:plasma membrane"/>
    <property type="evidence" value="ECO:0007669"/>
    <property type="project" value="TreeGrafter"/>
</dbReference>
<evidence type="ECO:0000313" key="3">
    <source>
        <dbReference type="EMBL" id="ABK77233.1"/>
    </source>
</evidence>
<proteinExistence type="predicted"/>
<feature type="transmembrane region" description="Helical" evidence="1">
    <location>
        <begin position="52"/>
        <end position="73"/>
    </location>
</feature>
<dbReference type="EnsemblBacteria" id="ABK77233">
    <property type="protein sequence ID" value="ABK77233"/>
    <property type="gene ID" value="CENSYa_0600"/>
</dbReference>
<dbReference type="HOGENOM" id="CLU_101250_0_0_2"/>
<feature type="domain" description="VTT" evidence="2">
    <location>
        <begin position="37"/>
        <end position="148"/>
    </location>
</feature>
<feature type="transmembrane region" description="Helical" evidence="1">
    <location>
        <begin position="15"/>
        <end position="40"/>
    </location>
</feature>
<sequence length="210" mass="23168">MDVIDLFPFGAEIGYLGLAVVSFLGSLVPFLPVPSFLLLVTMAVGDTFNLHILVLLSAACATGAKQIIFYASYGGRKMMSEEARRRMRPFERLVKRYGAAAVFVAAATPMPDDLVYVPLGLARYNPRRFFIATFTGKIVLHYIIVLISHYLGASILEAYFANNTDPTPVYIGVAVFAAALTVIVVLMLRLDWGKILGKRLPWTLEDDESK</sequence>
<keyword evidence="4" id="KW-1185">Reference proteome</keyword>
<dbReference type="InterPro" id="IPR051311">
    <property type="entry name" value="DedA_domain"/>
</dbReference>
<dbReference type="PANTHER" id="PTHR42709">
    <property type="entry name" value="ALKALINE PHOSPHATASE LIKE PROTEIN"/>
    <property type="match status" value="1"/>
</dbReference>
<evidence type="ECO:0000313" key="4">
    <source>
        <dbReference type="Proteomes" id="UP000000758"/>
    </source>
</evidence>
<name>A0RV66_CENSY</name>